<evidence type="ECO:0000256" key="7">
    <source>
        <dbReference type="ARBA" id="ARBA00023047"/>
    </source>
</evidence>
<evidence type="ECO:0000256" key="3">
    <source>
        <dbReference type="ARBA" id="ARBA00022448"/>
    </source>
</evidence>
<feature type="transmembrane region" description="Helical" evidence="9">
    <location>
        <begin position="113"/>
        <end position="144"/>
    </location>
</feature>
<feature type="transmembrane region" description="Helical" evidence="9">
    <location>
        <begin position="73"/>
        <end position="92"/>
    </location>
</feature>
<evidence type="ECO:0000256" key="5">
    <source>
        <dbReference type="ARBA" id="ARBA00022692"/>
    </source>
</evidence>
<evidence type="ECO:0000259" key="10">
    <source>
        <dbReference type="Pfam" id="PF01061"/>
    </source>
</evidence>
<dbReference type="Pfam" id="PF01061">
    <property type="entry name" value="ABC2_membrane"/>
    <property type="match status" value="1"/>
</dbReference>
<feature type="transmembrane region" description="Helical" evidence="9">
    <location>
        <begin position="237"/>
        <end position="257"/>
    </location>
</feature>
<keyword evidence="4" id="KW-1003">Cell membrane</keyword>
<dbReference type="Proteomes" id="UP000316801">
    <property type="component" value="Unassembled WGS sequence"/>
</dbReference>
<organism evidence="11 12">
    <name type="scientific">Rhizobium straminoryzae</name>
    <dbReference type="NCBI Taxonomy" id="1387186"/>
    <lineage>
        <taxon>Bacteria</taxon>
        <taxon>Pseudomonadati</taxon>
        <taxon>Pseudomonadota</taxon>
        <taxon>Alphaproteobacteria</taxon>
        <taxon>Hyphomicrobiales</taxon>
        <taxon>Rhizobiaceae</taxon>
        <taxon>Rhizobium/Agrobacterium group</taxon>
        <taxon>Rhizobium</taxon>
    </lineage>
</organism>
<dbReference type="AlphaFoldDB" id="A0A549SV26"/>
<comment type="similarity">
    <text evidence="2">Belongs to the ABC-2 integral membrane protein family.</text>
</comment>
<dbReference type="PANTHER" id="PTHR30413:SF10">
    <property type="entry name" value="CAPSULE POLYSACCHARIDE EXPORT INNER-MEMBRANE PROTEIN CTRC"/>
    <property type="match status" value="1"/>
</dbReference>
<evidence type="ECO:0000313" key="12">
    <source>
        <dbReference type="Proteomes" id="UP000316801"/>
    </source>
</evidence>
<feature type="transmembrane region" description="Helical" evidence="9">
    <location>
        <begin position="150"/>
        <end position="171"/>
    </location>
</feature>
<keyword evidence="6 9" id="KW-1133">Transmembrane helix</keyword>
<keyword evidence="7" id="KW-0762">Sugar transport</keyword>
<dbReference type="InterPro" id="IPR013525">
    <property type="entry name" value="ABC2_TM"/>
</dbReference>
<dbReference type="GO" id="GO:0140359">
    <property type="term" value="F:ABC-type transporter activity"/>
    <property type="evidence" value="ECO:0007669"/>
    <property type="project" value="InterPro"/>
</dbReference>
<dbReference type="RefSeq" id="WP_143127528.1">
    <property type="nucleotide sequence ID" value="NZ_VJMG01000078.1"/>
</dbReference>
<evidence type="ECO:0000256" key="2">
    <source>
        <dbReference type="ARBA" id="ARBA00007783"/>
    </source>
</evidence>
<feature type="domain" description="ABC-2 type transporter transmembrane" evidence="10">
    <location>
        <begin position="26"/>
        <end position="225"/>
    </location>
</feature>
<evidence type="ECO:0000256" key="6">
    <source>
        <dbReference type="ARBA" id="ARBA00022989"/>
    </source>
</evidence>
<evidence type="ECO:0000256" key="4">
    <source>
        <dbReference type="ARBA" id="ARBA00022475"/>
    </source>
</evidence>
<dbReference type="PANTHER" id="PTHR30413">
    <property type="entry name" value="INNER MEMBRANE TRANSPORT PERMEASE"/>
    <property type="match status" value="1"/>
</dbReference>
<keyword evidence="8 9" id="KW-0472">Membrane</keyword>
<keyword evidence="7" id="KW-0625">Polysaccharide transport</keyword>
<gene>
    <name evidence="11" type="ORF">FNA46_22865</name>
</gene>
<feature type="transmembrane region" description="Helical" evidence="9">
    <location>
        <begin position="45"/>
        <end position="67"/>
    </location>
</feature>
<evidence type="ECO:0000313" key="11">
    <source>
        <dbReference type="EMBL" id="TRL33479.1"/>
    </source>
</evidence>
<keyword evidence="12" id="KW-1185">Reference proteome</keyword>
<proteinExistence type="inferred from homology"/>
<comment type="caution">
    <text evidence="11">The sequence shown here is derived from an EMBL/GenBank/DDBJ whole genome shotgun (WGS) entry which is preliminary data.</text>
</comment>
<evidence type="ECO:0000256" key="8">
    <source>
        <dbReference type="ARBA" id="ARBA00023136"/>
    </source>
</evidence>
<name>A0A549SV26_9HYPH</name>
<dbReference type="GO" id="GO:0005886">
    <property type="term" value="C:plasma membrane"/>
    <property type="evidence" value="ECO:0007669"/>
    <property type="project" value="UniProtKB-SubCell"/>
</dbReference>
<protein>
    <submittedName>
        <fullName evidence="11">ABC transporter permease</fullName>
    </submittedName>
</protein>
<dbReference type="GO" id="GO:0015774">
    <property type="term" value="P:polysaccharide transport"/>
    <property type="evidence" value="ECO:0007669"/>
    <property type="project" value="UniProtKB-KW"/>
</dbReference>
<dbReference type="GO" id="GO:0015920">
    <property type="term" value="P:lipopolysaccharide transport"/>
    <property type="evidence" value="ECO:0007669"/>
    <property type="project" value="TreeGrafter"/>
</dbReference>
<dbReference type="EMBL" id="VJMG01000078">
    <property type="protein sequence ID" value="TRL33479.1"/>
    <property type="molecule type" value="Genomic_DNA"/>
</dbReference>
<evidence type="ECO:0000256" key="9">
    <source>
        <dbReference type="SAM" id="Phobius"/>
    </source>
</evidence>
<keyword evidence="5 9" id="KW-0812">Transmembrane</keyword>
<evidence type="ECO:0000256" key="1">
    <source>
        <dbReference type="ARBA" id="ARBA00004651"/>
    </source>
</evidence>
<keyword evidence="3" id="KW-0813">Transport</keyword>
<feature type="transmembrane region" description="Helical" evidence="9">
    <location>
        <begin position="183"/>
        <end position="202"/>
    </location>
</feature>
<reference evidence="11 12" key="1">
    <citation type="submission" date="2019-07" db="EMBL/GenBank/DDBJ databases">
        <title>Ln-dependent methylotrophs.</title>
        <authorList>
            <person name="Tani A."/>
        </authorList>
    </citation>
    <scope>NUCLEOTIDE SEQUENCE [LARGE SCALE GENOMIC DNA]</scope>
    <source>
        <strain evidence="11 12">SM12</strain>
    </source>
</reference>
<sequence>MVMRSSSNFGRAIEDIAGGLSRRELWLYLGWQDVRKHYRRSVIGPFWLTLSMGIMVLGIGILYSQIFRIDVQVYLPYMAVGIILWGLIGRLITDACTVFTQAGDALRQIKVPLSVYIFQFVWSQILTFAHNFVIYIIVAIVFAVPLGWDALLVFPGLVLIVLNGIFATMILGPVCARFRDVPMMIGSLMQLLFYMTPIVWHGEQLSKGLWLLMLNPFYHFIEIVRRPLMGQPSVLENWLVCGVITVVMGAVAVLFFARYRARIVYWS</sequence>
<accession>A0A549SV26</accession>
<comment type="subcellular location">
    <subcellularLocation>
        <location evidence="1">Cell membrane</location>
        <topology evidence="1">Multi-pass membrane protein</topology>
    </subcellularLocation>
</comment>